<feature type="transmembrane region" description="Helical" evidence="12">
    <location>
        <begin position="12"/>
        <end position="35"/>
    </location>
</feature>
<dbReference type="InterPro" id="IPR019533">
    <property type="entry name" value="Peptidase_S26"/>
</dbReference>
<evidence type="ECO:0000256" key="2">
    <source>
        <dbReference type="ARBA" id="ARBA00004401"/>
    </source>
</evidence>
<comment type="similarity">
    <text evidence="3 13">Belongs to the peptidase S26 family.</text>
</comment>
<dbReference type="OrthoDB" id="9802919at2"/>
<dbReference type="NCBIfam" id="TIGR02227">
    <property type="entry name" value="sigpep_I_bact"/>
    <property type="match status" value="1"/>
</dbReference>
<name>A0A1G7YKY6_9BACI</name>
<dbReference type="PROSITE" id="PS00760">
    <property type="entry name" value="SPASE_I_2"/>
    <property type="match status" value="1"/>
</dbReference>
<organism evidence="15 16">
    <name type="scientific">Alteribacillus persepolensis</name>
    <dbReference type="NCBI Taxonomy" id="568899"/>
    <lineage>
        <taxon>Bacteria</taxon>
        <taxon>Bacillati</taxon>
        <taxon>Bacillota</taxon>
        <taxon>Bacilli</taxon>
        <taxon>Bacillales</taxon>
        <taxon>Bacillaceae</taxon>
        <taxon>Alteribacillus</taxon>
    </lineage>
</organism>
<keyword evidence="7 12" id="KW-0812">Transmembrane</keyword>
<dbReference type="GO" id="GO:0009003">
    <property type="term" value="F:signal peptidase activity"/>
    <property type="evidence" value="ECO:0007669"/>
    <property type="project" value="UniProtKB-EC"/>
</dbReference>
<evidence type="ECO:0000256" key="4">
    <source>
        <dbReference type="ARBA" id="ARBA00013208"/>
    </source>
</evidence>
<dbReference type="PRINTS" id="PR00727">
    <property type="entry name" value="LEADERPTASE"/>
</dbReference>
<feature type="active site" evidence="11">
    <location>
        <position position="80"/>
    </location>
</feature>
<dbReference type="CDD" id="cd06530">
    <property type="entry name" value="S26_SPase_I"/>
    <property type="match status" value="1"/>
</dbReference>
<sequence>MFQLNRRVKEGLRLLLIAVTIGVLTRTFLIAPMIVDGESMEPTLQDKDRLIINKASYWWQEPERFDVVVFHATNEKDYIKRVIGVPGDTLYYDEDLLYINEKKIQEPYLKPLKNDLTEGLLTDNFRLEDVTGVKTIPENHVFVLGDNRRHSFDSRSIGLVEMEDIVGEAVWTFWPFSFFNEHGDMERNVDR</sequence>
<keyword evidence="10 12" id="KW-0472">Membrane</keyword>
<evidence type="ECO:0000256" key="8">
    <source>
        <dbReference type="ARBA" id="ARBA00022801"/>
    </source>
</evidence>
<dbReference type="EMBL" id="FNDK01000001">
    <property type="protein sequence ID" value="SDG97198.1"/>
    <property type="molecule type" value="Genomic_DNA"/>
</dbReference>
<dbReference type="InterPro" id="IPR019756">
    <property type="entry name" value="Pept_S26A_signal_pept_1_Ser-AS"/>
</dbReference>
<comment type="subcellular location">
    <subcellularLocation>
        <location evidence="2">Cell membrane</location>
        <topology evidence="2">Single-pass type II membrane protein</topology>
    </subcellularLocation>
    <subcellularLocation>
        <location evidence="13">Membrane</location>
        <topology evidence="13">Single-pass type II membrane protein</topology>
    </subcellularLocation>
</comment>
<dbReference type="InterPro" id="IPR019757">
    <property type="entry name" value="Pept_S26A_signal_pept_1_Lys-AS"/>
</dbReference>
<dbReference type="GO" id="GO:0005886">
    <property type="term" value="C:plasma membrane"/>
    <property type="evidence" value="ECO:0007669"/>
    <property type="project" value="UniProtKB-SubCell"/>
</dbReference>
<evidence type="ECO:0000256" key="1">
    <source>
        <dbReference type="ARBA" id="ARBA00000677"/>
    </source>
</evidence>
<keyword evidence="5" id="KW-1003">Cell membrane</keyword>
<evidence type="ECO:0000256" key="7">
    <source>
        <dbReference type="ARBA" id="ARBA00022692"/>
    </source>
</evidence>
<dbReference type="GO" id="GO:0004252">
    <property type="term" value="F:serine-type endopeptidase activity"/>
    <property type="evidence" value="ECO:0007669"/>
    <property type="project" value="InterPro"/>
</dbReference>
<dbReference type="PANTHER" id="PTHR43390:SF1">
    <property type="entry name" value="CHLOROPLAST PROCESSING PEPTIDASE"/>
    <property type="match status" value="1"/>
</dbReference>
<accession>A0A1G7YKY6</accession>
<evidence type="ECO:0000313" key="16">
    <source>
        <dbReference type="Proteomes" id="UP000199163"/>
    </source>
</evidence>
<feature type="domain" description="Peptidase S26" evidence="14">
    <location>
        <begin position="12"/>
        <end position="174"/>
    </location>
</feature>
<evidence type="ECO:0000256" key="10">
    <source>
        <dbReference type="ARBA" id="ARBA00023136"/>
    </source>
</evidence>
<dbReference type="InterPro" id="IPR019758">
    <property type="entry name" value="Pept_S26A_signal_pept_1_CS"/>
</dbReference>
<dbReference type="RefSeq" id="WP_091270342.1">
    <property type="nucleotide sequence ID" value="NZ_FNDK01000001.1"/>
</dbReference>
<evidence type="ECO:0000259" key="14">
    <source>
        <dbReference type="Pfam" id="PF10502"/>
    </source>
</evidence>
<feature type="active site" evidence="11">
    <location>
        <position position="39"/>
    </location>
</feature>
<dbReference type="AlphaFoldDB" id="A0A1G7YKY6"/>
<evidence type="ECO:0000256" key="3">
    <source>
        <dbReference type="ARBA" id="ARBA00009370"/>
    </source>
</evidence>
<keyword evidence="16" id="KW-1185">Reference proteome</keyword>
<evidence type="ECO:0000256" key="11">
    <source>
        <dbReference type="PIRSR" id="PIRSR600223-1"/>
    </source>
</evidence>
<dbReference type="STRING" id="568899.SAMN05192534_101191"/>
<proteinExistence type="inferred from homology"/>
<dbReference type="InterPro" id="IPR036286">
    <property type="entry name" value="LexA/Signal_pep-like_sf"/>
</dbReference>
<dbReference type="FunFam" id="2.10.109.10:FF:000008">
    <property type="entry name" value="Signal peptidase I"/>
    <property type="match status" value="1"/>
</dbReference>
<dbReference type="PROSITE" id="PS00501">
    <property type="entry name" value="SPASE_I_1"/>
    <property type="match status" value="1"/>
</dbReference>
<dbReference type="EC" id="3.4.21.89" evidence="4 12"/>
<dbReference type="SUPFAM" id="SSF51306">
    <property type="entry name" value="LexA/Signal peptidase"/>
    <property type="match status" value="1"/>
</dbReference>
<evidence type="ECO:0000256" key="9">
    <source>
        <dbReference type="ARBA" id="ARBA00022989"/>
    </source>
</evidence>
<dbReference type="GO" id="GO:0006465">
    <property type="term" value="P:signal peptide processing"/>
    <property type="evidence" value="ECO:0007669"/>
    <property type="project" value="InterPro"/>
</dbReference>
<dbReference type="PANTHER" id="PTHR43390">
    <property type="entry name" value="SIGNAL PEPTIDASE I"/>
    <property type="match status" value="1"/>
</dbReference>
<dbReference type="PROSITE" id="PS00761">
    <property type="entry name" value="SPASE_I_3"/>
    <property type="match status" value="1"/>
</dbReference>
<evidence type="ECO:0000256" key="6">
    <source>
        <dbReference type="ARBA" id="ARBA00022670"/>
    </source>
</evidence>
<protein>
    <recommendedName>
        <fullName evidence="4 12">Signal peptidase I</fullName>
        <ecNumber evidence="4 12">3.4.21.89</ecNumber>
    </recommendedName>
</protein>
<dbReference type="InterPro" id="IPR000223">
    <property type="entry name" value="Pept_S26A_signal_pept_1"/>
</dbReference>
<evidence type="ECO:0000256" key="12">
    <source>
        <dbReference type="RuleBase" id="RU003993"/>
    </source>
</evidence>
<gene>
    <name evidence="15" type="ORF">SAMN05192534_101191</name>
</gene>
<keyword evidence="8 12" id="KW-0378">Hydrolase</keyword>
<dbReference type="Gene3D" id="2.10.109.10">
    <property type="entry name" value="Umud Fragment, subunit A"/>
    <property type="match status" value="1"/>
</dbReference>
<dbReference type="Proteomes" id="UP000199163">
    <property type="component" value="Unassembled WGS sequence"/>
</dbReference>
<keyword evidence="9 12" id="KW-1133">Transmembrane helix</keyword>
<evidence type="ECO:0000256" key="13">
    <source>
        <dbReference type="RuleBase" id="RU362042"/>
    </source>
</evidence>
<dbReference type="Pfam" id="PF10502">
    <property type="entry name" value="Peptidase_S26"/>
    <property type="match status" value="1"/>
</dbReference>
<reference evidence="16" key="1">
    <citation type="submission" date="2016-10" db="EMBL/GenBank/DDBJ databases">
        <authorList>
            <person name="Varghese N."/>
            <person name="Submissions S."/>
        </authorList>
    </citation>
    <scope>NUCLEOTIDE SEQUENCE [LARGE SCALE GENOMIC DNA]</scope>
    <source>
        <strain evidence="16">DSM 21632</strain>
    </source>
</reference>
<keyword evidence="6 12" id="KW-0645">Protease</keyword>
<evidence type="ECO:0000256" key="5">
    <source>
        <dbReference type="ARBA" id="ARBA00022475"/>
    </source>
</evidence>
<comment type="catalytic activity">
    <reaction evidence="1 12">
        <text>Cleavage of hydrophobic, N-terminal signal or leader sequences from secreted and periplasmic proteins.</text>
        <dbReference type="EC" id="3.4.21.89"/>
    </reaction>
</comment>
<evidence type="ECO:0000313" key="15">
    <source>
        <dbReference type="EMBL" id="SDG97198.1"/>
    </source>
</evidence>